<dbReference type="eggNOG" id="ENOG5031FQR">
    <property type="taxonomic scope" value="Bacteria"/>
</dbReference>
<dbReference type="RefSeq" id="WP_011312667.1">
    <property type="nucleotide sequence ID" value="NC_007404.1"/>
</dbReference>
<dbReference type="Proteomes" id="UP000008291">
    <property type="component" value="Chromosome"/>
</dbReference>
<gene>
    <name evidence="2" type="ordered locus">Tbd_2155</name>
</gene>
<evidence type="ECO:0000313" key="2">
    <source>
        <dbReference type="EMBL" id="AAZ98108.1"/>
    </source>
</evidence>
<dbReference type="KEGG" id="tbd:Tbd_2155"/>
<evidence type="ECO:0000313" key="3">
    <source>
        <dbReference type="Proteomes" id="UP000008291"/>
    </source>
</evidence>
<reference evidence="2 3" key="1">
    <citation type="journal article" date="2006" name="J. Bacteriol.">
        <title>The genome sequence of the obligately chemolithoautotrophic, facultatively anaerobic bacterium Thiobacillus denitrificans.</title>
        <authorList>
            <person name="Beller H.R."/>
            <person name="Chain P.S."/>
            <person name="Letain T.E."/>
            <person name="Chakicherla A."/>
            <person name="Larimer F.W."/>
            <person name="Richardson P.M."/>
            <person name="Coleman M.A."/>
            <person name="Wood A.P."/>
            <person name="Kelly D.P."/>
        </authorList>
    </citation>
    <scope>NUCLEOTIDE SEQUENCE [LARGE SCALE GENOMIC DNA]</scope>
    <source>
        <strain evidence="2 3">ATCC 25259</strain>
    </source>
</reference>
<dbReference type="HOGENOM" id="CLU_109693_0_0_4"/>
<feature type="signal peptide" evidence="1">
    <location>
        <begin position="1"/>
        <end position="22"/>
    </location>
</feature>
<organism evidence="2 3">
    <name type="scientific">Thiobacillus denitrificans (strain ATCC 25259 / T1)</name>
    <dbReference type="NCBI Taxonomy" id="292415"/>
    <lineage>
        <taxon>Bacteria</taxon>
        <taxon>Pseudomonadati</taxon>
        <taxon>Pseudomonadota</taxon>
        <taxon>Betaproteobacteria</taxon>
        <taxon>Nitrosomonadales</taxon>
        <taxon>Thiobacillaceae</taxon>
        <taxon>Thiobacillus</taxon>
    </lineage>
</organism>
<evidence type="ECO:0000256" key="1">
    <source>
        <dbReference type="SAM" id="SignalP"/>
    </source>
</evidence>
<dbReference type="AlphaFoldDB" id="Q3SGY5"/>
<keyword evidence="1" id="KW-0732">Signal</keyword>
<protein>
    <recommendedName>
        <fullName evidence="4">DnrO protein</fullName>
    </recommendedName>
</protein>
<dbReference type="EMBL" id="CP000116">
    <property type="protein sequence ID" value="AAZ98108.1"/>
    <property type="molecule type" value="Genomic_DNA"/>
</dbReference>
<dbReference type="OrthoDB" id="6933865at2"/>
<accession>Q3SGY5</accession>
<keyword evidence="3" id="KW-1185">Reference proteome</keyword>
<proteinExistence type="predicted"/>
<name>Q3SGY5_THIDA</name>
<evidence type="ECO:0008006" key="4">
    <source>
        <dbReference type="Google" id="ProtNLM"/>
    </source>
</evidence>
<feature type="chain" id="PRO_5004228835" description="DnrO protein" evidence="1">
    <location>
        <begin position="23"/>
        <end position="161"/>
    </location>
</feature>
<sequence>MKTTLTVLLSAFALAASTGVHAAERADHPHHGEGGADVQKLELNAGRKWATDAPLRQAMSDINRAMTEAVPLIRKDQLDAAAYQALAATVKQKVAYAVEHCKLEPRADAMLHVLLADLMAGAEAMEGKTGHPRREGALQVLQALDAYGRYFQHAGWQAPPR</sequence>